<feature type="domain" description="F-box" evidence="1">
    <location>
        <begin position="22"/>
        <end position="59"/>
    </location>
</feature>
<dbReference type="InterPro" id="IPR001810">
    <property type="entry name" value="F-box_dom"/>
</dbReference>
<reference evidence="3" key="1">
    <citation type="submission" date="2022-10" db="EMBL/GenBank/DDBJ databases">
        <title>Genome assembly of Pristionchus species.</title>
        <authorList>
            <person name="Yoshida K."/>
            <person name="Sommer R.J."/>
        </authorList>
    </citation>
    <scope>NUCLEOTIDE SEQUENCE [LARGE SCALE GENOMIC DNA]</scope>
    <source>
        <strain evidence="3">RS5460</strain>
    </source>
</reference>
<dbReference type="EMBL" id="BTRK01000006">
    <property type="protein sequence ID" value="GMR57540.1"/>
    <property type="molecule type" value="Genomic_DNA"/>
</dbReference>
<organism evidence="2 3">
    <name type="scientific">Pristionchus mayeri</name>
    <dbReference type="NCBI Taxonomy" id="1317129"/>
    <lineage>
        <taxon>Eukaryota</taxon>
        <taxon>Metazoa</taxon>
        <taxon>Ecdysozoa</taxon>
        <taxon>Nematoda</taxon>
        <taxon>Chromadorea</taxon>
        <taxon>Rhabditida</taxon>
        <taxon>Rhabditina</taxon>
        <taxon>Diplogasteromorpha</taxon>
        <taxon>Diplogasteroidea</taxon>
        <taxon>Neodiplogasteridae</taxon>
        <taxon>Pristionchus</taxon>
    </lineage>
</organism>
<dbReference type="PROSITE" id="PS50181">
    <property type="entry name" value="FBOX"/>
    <property type="match status" value="1"/>
</dbReference>
<evidence type="ECO:0000313" key="2">
    <source>
        <dbReference type="EMBL" id="GMR57540.1"/>
    </source>
</evidence>
<dbReference type="SUPFAM" id="SSF81383">
    <property type="entry name" value="F-box domain"/>
    <property type="match status" value="1"/>
</dbReference>
<sequence length="78" mass="8890">MGKRLSRPELMDERCFQSEERATSLPELPIDILENIIENMDEESLISLRGACKTIRDIVGVVVLNKSHTKVYHCFSIA</sequence>
<comment type="caution">
    <text evidence="2">The sequence shown here is derived from an EMBL/GenBank/DDBJ whole genome shotgun (WGS) entry which is preliminary data.</text>
</comment>
<accession>A0AAN5IAY9</accession>
<dbReference type="AlphaFoldDB" id="A0AAN5IAY9"/>
<name>A0AAN5IAY9_9BILA</name>
<evidence type="ECO:0000259" key="1">
    <source>
        <dbReference type="PROSITE" id="PS50181"/>
    </source>
</evidence>
<evidence type="ECO:0000313" key="3">
    <source>
        <dbReference type="Proteomes" id="UP001328107"/>
    </source>
</evidence>
<dbReference type="Pfam" id="PF00646">
    <property type="entry name" value="F-box"/>
    <property type="match status" value="1"/>
</dbReference>
<gene>
    <name evidence="2" type="ORF">PMAYCL1PPCAC_27735</name>
</gene>
<protein>
    <recommendedName>
        <fullName evidence="1">F-box domain-containing protein</fullName>
    </recommendedName>
</protein>
<dbReference type="InterPro" id="IPR036047">
    <property type="entry name" value="F-box-like_dom_sf"/>
</dbReference>
<proteinExistence type="predicted"/>
<dbReference type="Proteomes" id="UP001328107">
    <property type="component" value="Unassembled WGS sequence"/>
</dbReference>
<feature type="non-terminal residue" evidence="2">
    <location>
        <position position="78"/>
    </location>
</feature>
<keyword evidence="3" id="KW-1185">Reference proteome</keyword>